<dbReference type="PaxDb" id="523841-HFX_0304"/>
<dbReference type="InterPro" id="IPR000014">
    <property type="entry name" value="PAS"/>
</dbReference>
<keyword evidence="2" id="KW-0288">FMN</keyword>
<dbReference type="Proteomes" id="UP000011603">
    <property type="component" value="Unassembled WGS sequence"/>
</dbReference>
<evidence type="ECO:0000259" key="7">
    <source>
        <dbReference type="PROSITE" id="PS50113"/>
    </source>
</evidence>
<dbReference type="EMBL" id="AOLO01000007">
    <property type="protein sequence ID" value="EMA02681.1"/>
    <property type="molecule type" value="Genomic_DNA"/>
</dbReference>
<dbReference type="Gene3D" id="1.10.10.10">
    <property type="entry name" value="Winged helix-like DNA-binding domain superfamily/Winged helix DNA-binding domain"/>
    <property type="match status" value="1"/>
</dbReference>
<evidence type="ECO:0000313" key="8">
    <source>
        <dbReference type="EMBL" id="AFK18043.1"/>
    </source>
</evidence>
<evidence type="ECO:0000256" key="3">
    <source>
        <dbReference type="ARBA" id="ARBA00022991"/>
    </source>
</evidence>
<reference evidence="8 12" key="2">
    <citation type="journal article" date="2012" name="J. Bacteriol.">
        <title>Complete genome sequence of the metabolically versatile halophilic archaeon Haloferax mediterranei, a poly(3-hydroxybutyrate-co-3-hydroxyvalerate) producer.</title>
        <authorList>
            <person name="Han J."/>
            <person name="Zhang F."/>
            <person name="Hou J."/>
            <person name="Liu X."/>
            <person name="Li M."/>
            <person name="Liu H."/>
            <person name="Cai L."/>
            <person name="Zhang B."/>
            <person name="Chen Y."/>
            <person name="Zhou J."/>
            <person name="Hu S."/>
            <person name="Xiang H."/>
        </authorList>
    </citation>
    <scope>NUCLEOTIDE SEQUENCE [LARGE SCALE GENOMIC DNA]</scope>
    <source>
        <strain evidence="12">ATCC 33500 / DSM 1411 / JCM 8866 / NBRC 14739 / NCIMB 2177 / R-4</strain>
        <strain evidence="8">CGMCC 1.2087</strain>
    </source>
</reference>
<dbReference type="SUPFAM" id="SSF55781">
    <property type="entry name" value="GAF domain-like"/>
    <property type="match status" value="1"/>
</dbReference>
<dbReference type="PANTHER" id="PTHR47429">
    <property type="entry name" value="PROTEIN TWIN LOV 1"/>
    <property type="match status" value="1"/>
</dbReference>
<dbReference type="PANTHER" id="PTHR47429:SF2">
    <property type="entry name" value="PROTEIN TWIN LOV 1"/>
    <property type="match status" value="1"/>
</dbReference>
<feature type="domain" description="PAS" evidence="6">
    <location>
        <begin position="130"/>
        <end position="203"/>
    </location>
</feature>
<keyword evidence="4" id="KW-0805">Transcription regulation</keyword>
<dbReference type="Gene3D" id="3.30.450.20">
    <property type="entry name" value="PAS domain"/>
    <property type="match status" value="1"/>
</dbReference>
<evidence type="ECO:0000259" key="6">
    <source>
        <dbReference type="PROSITE" id="PS50112"/>
    </source>
</evidence>
<dbReference type="Proteomes" id="UP000299011">
    <property type="component" value="Chromosome"/>
</dbReference>
<dbReference type="HOGENOM" id="CLU_010057_3_0_2"/>
<keyword evidence="5" id="KW-0804">Transcription</keyword>
<dbReference type="InterPro" id="IPR013324">
    <property type="entry name" value="RNA_pol_sigma_r3/r4-like"/>
</dbReference>
<keyword evidence="13" id="KW-1185">Reference proteome</keyword>
<dbReference type="CDD" id="cd00130">
    <property type="entry name" value="PAS"/>
    <property type="match status" value="1"/>
</dbReference>
<dbReference type="SUPFAM" id="SSF55785">
    <property type="entry name" value="PYP-like sensor domain (PAS domain)"/>
    <property type="match status" value="1"/>
</dbReference>
<dbReference type="PROSITE" id="PS50112">
    <property type="entry name" value="PAS"/>
    <property type="match status" value="1"/>
</dbReference>
<dbReference type="Proteomes" id="UP000027075">
    <property type="component" value="Chromosome"/>
</dbReference>
<dbReference type="InterPro" id="IPR001610">
    <property type="entry name" value="PAC"/>
</dbReference>
<dbReference type="InterPro" id="IPR000700">
    <property type="entry name" value="PAS-assoc_C"/>
</dbReference>
<dbReference type="PATRIC" id="fig|523841.21.peg.1800"/>
<dbReference type="SUPFAM" id="SSF88659">
    <property type="entry name" value="Sigma3 and sigma4 domains of RNA polymerase sigma factors"/>
    <property type="match status" value="1"/>
</dbReference>
<dbReference type="GeneID" id="40155673"/>
<reference evidence="8" key="1">
    <citation type="journal article" date="2012" name="Appl. Environ. Microbiol.">
        <title>Identification of the haloarchaeal phasin (PhaP) that functions in polyhydroxyalkanoate accumulation and granule formation in Haloferax mediterranei.</title>
        <authorList>
            <person name="Cai S."/>
            <person name="Cai L."/>
            <person name="Liu H."/>
            <person name="Liu X."/>
            <person name="Han J."/>
            <person name="Zhou J."/>
            <person name="Xiang H."/>
        </authorList>
    </citation>
    <scope>NUCLEOTIDE SEQUENCE</scope>
    <source>
        <strain evidence="8">CGMCC 1.2087</strain>
    </source>
</reference>
<organism evidence="8 12">
    <name type="scientific">Haloferax mediterranei (strain ATCC 33500 / DSM 1411 / JCM 8866 / NBRC 14739 / NCIMB 2177 / R-4)</name>
    <name type="common">Halobacterium mediterranei</name>
    <dbReference type="NCBI Taxonomy" id="523841"/>
    <lineage>
        <taxon>Archaea</taxon>
        <taxon>Methanobacteriati</taxon>
        <taxon>Methanobacteriota</taxon>
        <taxon>Stenosarchaea group</taxon>
        <taxon>Halobacteria</taxon>
        <taxon>Halobacteriales</taxon>
        <taxon>Haloferacaceae</taxon>
        <taxon>Haloferax</taxon>
    </lineage>
</organism>
<evidence type="ECO:0000256" key="5">
    <source>
        <dbReference type="ARBA" id="ARBA00023163"/>
    </source>
</evidence>
<feature type="domain" description="PAC" evidence="7">
    <location>
        <begin position="204"/>
        <end position="258"/>
    </location>
</feature>
<dbReference type="EMBL" id="CP001868">
    <property type="protein sequence ID" value="AFK18043.1"/>
    <property type="molecule type" value="Genomic_DNA"/>
</dbReference>
<evidence type="ECO:0000313" key="10">
    <source>
        <dbReference type="EMBL" id="EMA02681.1"/>
    </source>
</evidence>
<reference evidence="8" key="5">
    <citation type="submission" date="2014-05" db="EMBL/GenBank/DDBJ databases">
        <authorList>
            <person name="Wang L."/>
            <person name="Yang H."/>
            <person name="Xiang H."/>
        </authorList>
    </citation>
    <scope>NUCLEOTIDE SEQUENCE</scope>
    <source>
        <strain evidence="8">CGMCC 1.2087</strain>
    </source>
</reference>
<dbReference type="RefSeq" id="WP_004058228.1">
    <property type="nucleotide sequence ID" value="NC_017941.2"/>
</dbReference>
<evidence type="ECO:0000313" key="12">
    <source>
        <dbReference type="Proteomes" id="UP000006469"/>
    </source>
</evidence>
<dbReference type="Proteomes" id="UP000006469">
    <property type="component" value="Chromosome"/>
</dbReference>
<reference evidence="10 13" key="3">
    <citation type="journal article" date="2014" name="PLoS Genet.">
        <title>Phylogenetically driven sequencing of extremely halophilic archaea reveals strategies for static and dynamic osmo-response.</title>
        <authorList>
            <person name="Becker E.A."/>
            <person name="Seitzer P.M."/>
            <person name="Tritt A."/>
            <person name="Larsen D."/>
            <person name="Krusor M."/>
            <person name="Yao A.I."/>
            <person name="Wu D."/>
            <person name="Madern D."/>
            <person name="Eisen J.A."/>
            <person name="Darling A.E."/>
            <person name="Facciotti M.T."/>
        </authorList>
    </citation>
    <scope>NUCLEOTIDE SEQUENCE [LARGE SCALE GENOMIC DNA]</scope>
    <source>
        <strain evidence="10">ATCC 33500</strain>
        <strain evidence="13">ATCC 33500 / DSM 1411 / JCM 8866 / NBRC 14739 / NCIMB 2177 / R-4</strain>
    </source>
</reference>
<evidence type="ECO:0000313" key="15">
    <source>
        <dbReference type="Proteomes" id="UP000299011"/>
    </source>
</evidence>
<evidence type="ECO:0000313" key="14">
    <source>
        <dbReference type="Proteomes" id="UP000027075"/>
    </source>
</evidence>
<dbReference type="NCBIfam" id="TIGR00229">
    <property type="entry name" value="sensory_box"/>
    <property type="match status" value="1"/>
</dbReference>
<proteinExistence type="predicted"/>
<keyword evidence="3" id="KW-0157">Chromophore</keyword>
<accession>I3R1D3</accession>
<dbReference type="SMART" id="SM00091">
    <property type="entry name" value="PAS"/>
    <property type="match status" value="1"/>
</dbReference>
<dbReference type="EMBL" id="CP007551">
    <property type="protein sequence ID" value="AHZ22543.1"/>
    <property type="molecule type" value="Genomic_DNA"/>
</dbReference>
<dbReference type="InterPro" id="IPR029016">
    <property type="entry name" value="GAF-like_dom_sf"/>
</dbReference>
<evidence type="ECO:0000256" key="1">
    <source>
        <dbReference type="ARBA" id="ARBA00022630"/>
    </source>
</evidence>
<evidence type="ECO:0000256" key="2">
    <source>
        <dbReference type="ARBA" id="ARBA00022643"/>
    </source>
</evidence>
<name>I3R1D3_HALMT</name>
<evidence type="ECO:0000313" key="11">
    <source>
        <dbReference type="EMBL" id="QCQ74584.1"/>
    </source>
</evidence>
<reference evidence="11 15" key="6">
    <citation type="submission" date="2019-04" db="EMBL/GenBank/DDBJ databases">
        <title>Methylomes of two halophilic Archaea, Haloarcula marismortui and Haloferax mediterranei.</title>
        <authorList>
            <person name="DasSarma S."/>
            <person name="DasSarma P."/>
            <person name="DasSarma S."/>
            <person name="Fomenkov A."/>
            <person name="Vincze T."/>
            <person name="Anton B.P."/>
            <person name="Roberts R.J."/>
        </authorList>
    </citation>
    <scope>NUCLEOTIDE SEQUENCE [LARGE SCALE GENOMIC DNA]</scope>
    <source>
        <strain evidence="11">ATCC 33500</strain>
        <strain evidence="15">ATCC 33500 / DSM 1411 / JCM 8866 / NBRC 14739 / NCIMB 2177 / R-4</strain>
    </source>
</reference>
<dbReference type="KEGG" id="hme:HFX_0304"/>
<dbReference type="SMART" id="SM00086">
    <property type="entry name" value="PAC"/>
    <property type="match status" value="1"/>
</dbReference>
<protein>
    <submittedName>
        <fullName evidence="9">Bacterio-opsin activator</fullName>
    </submittedName>
    <submittedName>
        <fullName evidence="8">Bacterioopsin activator</fullName>
    </submittedName>
    <submittedName>
        <fullName evidence="11">PAS domain-containing protein</fullName>
    </submittedName>
</protein>
<dbReference type="Gene3D" id="3.30.450.40">
    <property type="match status" value="1"/>
</dbReference>
<dbReference type="STRING" id="523841.HFX_0304"/>
<dbReference type="InterPro" id="IPR036388">
    <property type="entry name" value="WH-like_DNA-bd_sf"/>
</dbReference>
<dbReference type="EMBL" id="CP039139">
    <property type="protein sequence ID" value="QCQ74584.1"/>
    <property type="molecule type" value="Genomic_DNA"/>
</dbReference>
<dbReference type="Pfam" id="PF04967">
    <property type="entry name" value="HTH_10"/>
    <property type="match status" value="1"/>
</dbReference>
<gene>
    <name evidence="8" type="primary">bat</name>
    <name evidence="8" type="ordered locus">HFX_0304</name>
    <name evidence="9" type="ORF">BM92_07730</name>
    <name evidence="10" type="ORF">C439_08860</name>
    <name evidence="11" type="ORF">E6P09_04610</name>
</gene>
<evidence type="ECO:0000313" key="13">
    <source>
        <dbReference type="Proteomes" id="UP000011603"/>
    </source>
</evidence>
<dbReference type="eggNOG" id="arCOG02276">
    <property type="taxonomic scope" value="Archaea"/>
</dbReference>
<evidence type="ECO:0000313" key="9">
    <source>
        <dbReference type="EMBL" id="AHZ22543.1"/>
    </source>
</evidence>
<dbReference type="Pfam" id="PF13426">
    <property type="entry name" value="PAS_9"/>
    <property type="match status" value="1"/>
</dbReference>
<sequence length="667" mass="72131">MNESTPLPRVLAVVVDADRGRLEDVLSPLPVETVSSVEAARRRLRGNSIDCVVVASDRADDIENLHAETAAPLVAVVPEDGYLSSADAHDAGAADVVPLVDSNLFERLPERIRSAVAWRRYGTEASGQITEDLKEQAMDEAPVGITIADCSLPDLPLVYVNEAFESLTGYSAEAALGRNCRYLQGPRTNLEQVAELRRAIEAEESASVELLNYRESGETFWNRVDVAPLSGPDGAVTHYVGFQTDITERVRAEAAAEQYAARVEEERTRLQTLVDHIEGLLEDVTSALVRAETRQDLEATVCDRVAETEQFDCAWIGDCDLSPATIVPSEWAGSTGSSIEALEIDRDDATDPTARAVQTRTVQSGTVPDGPVHEDSHVPFQSVIAVPLIHRETLYGVLTVYADTNPDTDTDSNSDTLNEEITAVFGTLGRAVGAAIDAFESRRSLLSDDVLELDVNVSDSTQPLVRLAAAAGCQLQYEGAVPHDDGTLSLFVSTPPSTNLDEVDFEPDGVSEVTRLPRGDNIGLYDVTLTSGSLAHLVADAGGRITDLEADKHGCRFTTVVPDRTVGRSLLDDLKSAADGVELRAVRDRAAPPQTPREFVASLSAELTDRQHTALQLAYLGGFFEWPHGVTGDELADAMDISRATFHQHLRAAERKLVSGFFERHPA</sequence>
<reference evidence="9 14" key="4">
    <citation type="submission" date="2014-04" db="EMBL/GenBank/DDBJ databases">
        <title>Transcriptional profiles of Haloferax mediterranei on the basis of nitrogen availability.</title>
        <authorList>
            <person name="Bautista V."/>
        </authorList>
    </citation>
    <scope>NUCLEOTIDE SEQUENCE [LARGE SCALE GENOMIC DNA]</scope>
    <source>
        <strain evidence="9">ATCC 33500</strain>
        <strain evidence="14">ATCC 33500 / DSM 1411 / JCM 8866 / NBRC 14739 / NCIMB 2177 / R-4</strain>
    </source>
</reference>
<dbReference type="InterPro" id="IPR035965">
    <property type="entry name" value="PAS-like_dom_sf"/>
</dbReference>
<dbReference type="InterPro" id="IPR007050">
    <property type="entry name" value="HTH_bacterioopsin"/>
</dbReference>
<dbReference type="Pfam" id="PF15915">
    <property type="entry name" value="BAT"/>
    <property type="match status" value="1"/>
</dbReference>
<dbReference type="InterPro" id="IPR003018">
    <property type="entry name" value="GAF"/>
</dbReference>
<evidence type="ECO:0000256" key="4">
    <source>
        <dbReference type="ARBA" id="ARBA00023015"/>
    </source>
</evidence>
<dbReference type="Pfam" id="PF13185">
    <property type="entry name" value="GAF_2"/>
    <property type="match status" value="1"/>
</dbReference>
<keyword evidence="1" id="KW-0285">Flavoprotein</keyword>
<dbReference type="AlphaFoldDB" id="I3R1D3"/>
<dbReference type="OrthoDB" id="106505at2157"/>
<dbReference type="PROSITE" id="PS50113">
    <property type="entry name" value="PAC"/>
    <property type="match status" value="1"/>
</dbReference>
<dbReference type="InterPro" id="IPR031803">
    <property type="entry name" value="BAT_GAF/HTH-assoc"/>
</dbReference>
<dbReference type="eggNOG" id="arCOG02367">
    <property type="taxonomic scope" value="Archaea"/>
</dbReference>